<dbReference type="GeneID" id="59347053"/>
<proteinExistence type="predicted"/>
<dbReference type="EMBL" id="JACAZF010000006">
    <property type="protein sequence ID" value="KAF7302181.1"/>
    <property type="molecule type" value="Genomic_DNA"/>
</dbReference>
<dbReference type="AlphaFoldDB" id="A0A8H6SMM4"/>
<organism evidence="1 2">
    <name type="scientific">Mycena indigotica</name>
    <dbReference type="NCBI Taxonomy" id="2126181"/>
    <lineage>
        <taxon>Eukaryota</taxon>
        <taxon>Fungi</taxon>
        <taxon>Dikarya</taxon>
        <taxon>Basidiomycota</taxon>
        <taxon>Agaricomycotina</taxon>
        <taxon>Agaricomycetes</taxon>
        <taxon>Agaricomycetidae</taxon>
        <taxon>Agaricales</taxon>
        <taxon>Marasmiineae</taxon>
        <taxon>Mycenaceae</taxon>
        <taxon>Mycena</taxon>
    </lineage>
</organism>
<dbReference type="OrthoDB" id="2269034at2759"/>
<dbReference type="SUPFAM" id="SSF52047">
    <property type="entry name" value="RNI-like"/>
    <property type="match status" value="1"/>
</dbReference>
<keyword evidence="2" id="KW-1185">Reference proteome</keyword>
<reference evidence="1" key="1">
    <citation type="submission" date="2020-05" db="EMBL/GenBank/DDBJ databases">
        <title>Mycena genomes resolve the evolution of fungal bioluminescence.</title>
        <authorList>
            <person name="Tsai I.J."/>
        </authorList>
    </citation>
    <scope>NUCLEOTIDE SEQUENCE</scope>
    <source>
        <strain evidence="1">171206Taipei</strain>
    </source>
</reference>
<evidence type="ECO:0000313" key="2">
    <source>
        <dbReference type="Proteomes" id="UP000636479"/>
    </source>
</evidence>
<sequence>MDDVLPTEIVGEIFRLCIPIPTEGWDSEYQRRRARTIQAPLLLTQISQGWRRLALSIPVLWATFVVDLRVRRHHLPEFAEMWLTRAAEYPLDITIQGELVVLKQPQFDAVMTTLKAHTSHIRSLQLSLGLRDFVTLENLVRSWEFPGLEELGVTIENIEEEESDDEWDNLSWPVGSAFQSASSLWNLTIERLPLSTFHVATVQKLTRLHVCQDDFETALSAVSGLPNLLAFKLTEHETSRIVFQPEQPLVHSSIRRLDLAYSYKSGASVSFLRTVTLPSLRDLRLERTDHLGAPLDEFLARSSWPPLTTFHLTFVKPGNGLPPLFAALKTPSFASLEELVVALPDQDHLEIFCEQLGANNEFLPKLQRFVRCKPLDLSGTAAPPSDALSLIGRAVTSRLGREPAWPLRAVRIEWDEIEWEEDELVGLGLAEPSPTDSGEPSILELYELDSSVLEPFQLWKTKGMEVYLGPNYPTSASIV</sequence>
<dbReference type="Gene3D" id="3.80.10.10">
    <property type="entry name" value="Ribonuclease Inhibitor"/>
    <property type="match status" value="1"/>
</dbReference>
<dbReference type="Proteomes" id="UP000636479">
    <property type="component" value="Unassembled WGS sequence"/>
</dbReference>
<dbReference type="RefSeq" id="XP_037220181.1">
    <property type="nucleotide sequence ID" value="XM_037364537.1"/>
</dbReference>
<comment type="caution">
    <text evidence="1">The sequence shown here is derived from an EMBL/GenBank/DDBJ whole genome shotgun (WGS) entry which is preliminary data.</text>
</comment>
<gene>
    <name evidence="1" type="ORF">MIND_00785000</name>
</gene>
<evidence type="ECO:0000313" key="1">
    <source>
        <dbReference type="EMBL" id="KAF7302181.1"/>
    </source>
</evidence>
<protein>
    <submittedName>
        <fullName evidence="1">F-box domain-containing protein</fullName>
    </submittedName>
</protein>
<dbReference type="InterPro" id="IPR032675">
    <property type="entry name" value="LRR_dom_sf"/>
</dbReference>
<name>A0A8H6SMM4_9AGAR</name>
<accession>A0A8H6SMM4</accession>